<comment type="caution">
    <text evidence="5">The sequence shown here is derived from an EMBL/GenBank/DDBJ whole genome shotgun (WGS) entry which is preliminary data.</text>
</comment>
<dbReference type="PANTHER" id="PTHR43792:SF8">
    <property type="entry name" value="[RIBOSOMAL PROTEIN US5]-ALANINE N-ACETYLTRANSFERASE"/>
    <property type="match status" value="1"/>
</dbReference>
<reference evidence="5 6" key="1">
    <citation type="submission" date="2021-01" db="EMBL/GenBank/DDBJ databases">
        <title>Whole genome shotgun sequence of Actinoplanes humidus NBRC 14915.</title>
        <authorList>
            <person name="Komaki H."/>
            <person name="Tamura T."/>
        </authorList>
    </citation>
    <scope>NUCLEOTIDE SEQUENCE [LARGE SCALE GENOMIC DNA]</scope>
    <source>
        <strain evidence="5 6">NBRC 14915</strain>
    </source>
</reference>
<dbReference type="SUPFAM" id="SSF55729">
    <property type="entry name" value="Acyl-CoA N-acyltransferases (Nat)"/>
    <property type="match status" value="1"/>
</dbReference>
<dbReference type="Pfam" id="PF13302">
    <property type="entry name" value="Acetyltransf_3"/>
    <property type="match status" value="1"/>
</dbReference>
<name>A0ABQ3ZV62_9ACTN</name>
<keyword evidence="1" id="KW-0808">Transferase</keyword>
<dbReference type="RefSeq" id="WP_203839564.1">
    <property type="nucleotide sequence ID" value="NZ_BAAATV010000022.1"/>
</dbReference>
<protein>
    <recommendedName>
        <fullName evidence="4">N-acetyltransferase domain-containing protein</fullName>
    </recommendedName>
</protein>
<keyword evidence="2" id="KW-0012">Acyltransferase</keyword>
<proteinExistence type="inferred from homology"/>
<evidence type="ECO:0000313" key="6">
    <source>
        <dbReference type="Proteomes" id="UP000603200"/>
    </source>
</evidence>
<accession>A0ABQ3ZV62</accession>
<dbReference type="PANTHER" id="PTHR43792">
    <property type="entry name" value="GNAT FAMILY, PUTATIVE (AFU_ORTHOLOGUE AFUA_3G00765)-RELATED-RELATED"/>
    <property type="match status" value="1"/>
</dbReference>
<evidence type="ECO:0000313" key="5">
    <source>
        <dbReference type="EMBL" id="GIE22474.1"/>
    </source>
</evidence>
<dbReference type="InterPro" id="IPR000182">
    <property type="entry name" value="GNAT_dom"/>
</dbReference>
<organism evidence="5 6">
    <name type="scientific">Winogradskya humida</name>
    <dbReference type="NCBI Taxonomy" id="113566"/>
    <lineage>
        <taxon>Bacteria</taxon>
        <taxon>Bacillati</taxon>
        <taxon>Actinomycetota</taxon>
        <taxon>Actinomycetes</taxon>
        <taxon>Micromonosporales</taxon>
        <taxon>Micromonosporaceae</taxon>
        <taxon>Winogradskya</taxon>
    </lineage>
</organism>
<dbReference type="InterPro" id="IPR051531">
    <property type="entry name" value="N-acetyltransferase"/>
</dbReference>
<evidence type="ECO:0000259" key="4">
    <source>
        <dbReference type="PROSITE" id="PS51186"/>
    </source>
</evidence>
<dbReference type="InterPro" id="IPR016181">
    <property type="entry name" value="Acyl_CoA_acyltransferase"/>
</dbReference>
<dbReference type="EMBL" id="BOMN01000077">
    <property type="protein sequence ID" value="GIE22474.1"/>
    <property type="molecule type" value="Genomic_DNA"/>
</dbReference>
<gene>
    <name evidence="5" type="ORF">Ahu01nite_055760</name>
</gene>
<evidence type="ECO:0000256" key="1">
    <source>
        <dbReference type="ARBA" id="ARBA00022679"/>
    </source>
</evidence>
<comment type="similarity">
    <text evidence="3">Belongs to the acetyltransferase family. RimJ subfamily.</text>
</comment>
<dbReference type="Gene3D" id="3.40.630.30">
    <property type="match status" value="1"/>
</dbReference>
<feature type="domain" description="N-acetyltransferase" evidence="4">
    <location>
        <begin position="2"/>
        <end position="164"/>
    </location>
</feature>
<evidence type="ECO:0000256" key="2">
    <source>
        <dbReference type="ARBA" id="ARBA00023315"/>
    </source>
</evidence>
<evidence type="ECO:0000256" key="3">
    <source>
        <dbReference type="ARBA" id="ARBA00038502"/>
    </source>
</evidence>
<keyword evidence="6" id="KW-1185">Reference proteome</keyword>
<dbReference type="Proteomes" id="UP000603200">
    <property type="component" value="Unassembled WGS sequence"/>
</dbReference>
<sequence length="164" mass="18156">MPHLQRLRADHADALMRFERENREFFARSIPDRGDSYFAEFAARHAALLDEQDTGVCHFHVLVDDTGTVLGRFNLIDVEDGQAVLGFRVAERATGRGTATHGVGRILVAARDDYGLRRLVADAALDNAGSRAVLRKTGFVPTGEEVMLNGRPGLRHVRDLNTHP</sequence>
<dbReference type="PROSITE" id="PS51186">
    <property type="entry name" value="GNAT"/>
    <property type="match status" value="1"/>
</dbReference>